<dbReference type="Pfam" id="PF05045">
    <property type="entry name" value="RgpF"/>
    <property type="match status" value="1"/>
</dbReference>
<organism evidence="1 2">
    <name type="scientific">Sphingobium tyrosinilyticum</name>
    <dbReference type="NCBI Taxonomy" id="2715436"/>
    <lineage>
        <taxon>Bacteria</taxon>
        <taxon>Pseudomonadati</taxon>
        <taxon>Pseudomonadota</taxon>
        <taxon>Alphaproteobacteria</taxon>
        <taxon>Sphingomonadales</taxon>
        <taxon>Sphingomonadaceae</taxon>
        <taxon>Sphingobium</taxon>
    </lineage>
</organism>
<comment type="caution">
    <text evidence="1">The sequence shown here is derived from an EMBL/GenBank/DDBJ whole genome shotgun (WGS) entry which is preliminary data.</text>
</comment>
<dbReference type="Gene3D" id="3.40.50.2000">
    <property type="entry name" value="Glycogen Phosphorylase B"/>
    <property type="match status" value="1"/>
</dbReference>
<dbReference type="EC" id="2.4.-.-" evidence="1"/>
<keyword evidence="1" id="KW-0808">Transferase</keyword>
<gene>
    <name evidence="1" type="ORF">ACFO3E_01805</name>
</gene>
<keyword evidence="2" id="KW-1185">Reference proteome</keyword>
<dbReference type="RefSeq" id="WP_380802004.1">
    <property type="nucleotide sequence ID" value="NZ_JBHSFZ010000003.1"/>
</dbReference>
<accession>A0ABV9ETE4</accession>
<keyword evidence="1" id="KW-0328">Glycosyltransferase</keyword>
<dbReference type="GO" id="GO:0016757">
    <property type="term" value="F:glycosyltransferase activity"/>
    <property type="evidence" value="ECO:0007669"/>
    <property type="project" value="UniProtKB-KW"/>
</dbReference>
<name>A0ABV9ETE4_9SPHN</name>
<dbReference type="SUPFAM" id="SSF53756">
    <property type="entry name" value="UDP-Glycosyltransferase/glycogen phosphorylase"/>
    <property type="match status" value="1"/>
</dbReference>
<protein>
    <submittedName>
        <fullName evidence="1">Glycosyltransferase</fullName>
        <ecNumber evidence="1">2.4.-.-</ecNumber>
    </submittedName>
</protein>
<dbReference type="PANTHER" id="PTHR46656:SF3">
    <property type="entry name" value="PUTATIVE-RELATED"/>
    <property type="match status" value="1"/>
</dbReference>
<dbReference type="Proteomes" id="UP001595957">
    <property type="component" value="Unassembled WGS sequence"/>
</dbReference>
<reference evidence="2" key="1">
    <citation type="journal article" date="2019" name="Int. J. Syst. Evol. Microbiol.">
        <title>The Global Catalogue of Microorganisms (GCM) 10K type strain sequencing project: providing services to taxonomists for standard genome sequencing and annotation.</title>
        <authorList>
            <consortium name="The Broad Institute Genomics Platform"/>
            <consortium name="The Broad Institute Genome Sequencing Center for Infectious Disease"/>
            <person name="Wu L."/>
            <person name="Ma J."/>
        </authorList>
    </citation>
    <scope>NUCLEOTIDE SEQUENCE [LARGE SCALE GENOMIC DNA]</scope>
    <source>
        <strain evidence="2">NBRC 103632</strain>
    </source>
</reference>
<proteinExistence type="predicted"/>
<dbReference type="CDD" id="cd03801">
    <property type="entry name" value="GT4_PimA-like"/>
    <property type="match status" value="1"/>
</dbReference>
<evidence type="ECO:0000313" key="2">
    <source>
        <dbReference type="Proteomes" id="UP001595957"/>
    </source>
</evidence>
<sequence length="1302" mass="144985">MSLGSDLKRAIFRTKKRKIEKRRRQFERLKSIIATDENRQDGLFDAEWYEKNNPDISADSQNALQHYLNHGHKEGRDPGPNFDTRYYVTKYPDVGVSGLNPLLHYILHGRAEGRQCQGSASHDAMHHSGGARHTIVKELILAPGDDAALLVAHAPAGRLKPHILPYIEQLSRTGLSVLLVVIVDRPLELLEKEIAAAAGVIVRDNAGYDFGAWAHALQLCPSLFGAGLLVMTNDSVIPTADVEVFGAMMAQVRECPADIAALTASHEYGWHVQSYFLGLKPKALSSWGFQHFIRDLRSIDDKDEVIRTYEVPFASTMQAAGLTVHALYAGSFSANPTFFSWRELIEQGFPFIKILMLRDKFAEVTDQHAMLKEVREQWPLVLESAGFDVELVRAVLRAADLSSLPPGPRSDLLVDGRQFDSISDDHPLRIAYFGPWNYDNGLGAAAREMLSAIRHTSARVNAYPVAKPFHIHRLICPSIETLDFNGRPDIAIVHLNPDSWNVLTNEQRAIIRSAKQRIGYWVWETDKLPAGWQQELNSVDRIWAPSTYCAEVFAAEAAVPVDVVPHPVRVPVRIASDREATLRRFGIDPDLKVILYIFDGASYLIRKNPDALIRAFAASGLAAQGWTLVLKTKHLHDRPEAGEALTRLAEATQGVHILEVSLHSDEVTSLMAAADIYASPHSSEGFGLTVAEAMAVGKPVVATDYAGTKDFIDATCGYPVPSTMWTLDQNYGHYLAGHRWAKVDEDAFAEKLVQAAKAIKAGDHAIGEAAKAKIERLLSYEAVAQAIQVSFASAIENSRLSAAAPRRKKMMHLPLPPQIYPNFAGAKRFSDFPPTQGLLPIPLEDDLSWDGAPIPDGDLNDWLLFAPRNAHVSPEMSHVLRCSSMNRPDVSLFYADDVAAGEDMLTRLNLKPDFNHTLLVAQDYIGAPVAVRRKMLKDVGGLDRAHGTAVLYDLILRVADAGGVISRITEVLIGYKGKRPVAETTARRAALTARRGFSEIALVEGDAHGLILQRRRFASQDHPSVTIVIPTRRTHRPKSTETYIEALLTNIAQAAWPMDRVTVIVGDDIVGEPDWIKRPWPFKLKRIETPRTSSEAFNYSSKMNRLWREAKDEQIIFLNDDAVPTTPDWLSALLSFAVDESVGGVGARLYYNDGSIQHVGMFPSFRTVVHAWLGWPTEARTYNDWAVAQREWSMVTGAVFATRLSILNQVHGFDERFSLEFNDVDLCLRIRNMGYRIVYNPDAQFTHAEKASRGEAIPPGEEVALFLSRWGRWLDYDPASHPRFSQARLDLAAHPEENAWYL</sequence>
<dbReference type="InterPro" id="IPR029044">
    <property type="entry name" value="Nucleotide-diphossugar_trans"/>
</dbReference>
<dbReference type="InterPro" id="IPR007739">
    <property type="entry name" value="RgpF"/>
</dbReference>
<dbReference type="Pfam" id="PF13641">
    <property type="entry name" value="Glyco_tranf_2_3"/>
    <property type="match status" value="1"/>
</dbReference>
<dbReference type="Gene3D" id="3.90.550.10">
    <property type="entry name" value="Spore Coat Polysaccharide Biosynthesis Protein SpsA, Chain A"/>
    <property type="match status" value="1"/>
</dbReference>
<dbReference type="EMBL" id="JBHSFZ010000003">
    <property type="protein sequence ID" value="MFC4592931.1"/>
    <property type="molecule type" value="Genomic_DNA"/>
</dbReference>
<dbReference type="SUPFAM" id="SSF53448">
    <property type="entry name" value="Nucleotide-diphospho-sugar transferases"/>
    <property type="match status" value="1"/>
</dbReference>
<evidence type="ECO:0000313" key="1">
    <source>
        <dbReference type="EMBL" id="MFC4592931.1"/>
    </source>
</evidence>
<dbReference type="Pfam" id="PF13692">
    <property type="entry name" value="Glyco_trans_1_4"/>
    <property type="match status" value="1"/>
</dbReference>
<dbReference type="PANTHER" id="PTHR46656">
    <property type="entry name" value="PUTATIVE-RELATED"/>
    <property type="match status" value="1"/>
</dbReference>